<dbReference type="InParanoid" id="A0A139WI41"/>
<keyword evidence="2" id="KW-1185">Reference proteome</keyword>
<proteinExistence type="predicted"/>
<name>A0A139WI41_TRICA</name>
<dbReference type="Proteomes" id="UP000007266">
    <property type="component" value="Linkage group 5"/>
</dbReference>
<gene>
    <name evidence="1" type="primary">AUGUSTUS-3.0.2_33021</name>
    <name evidence="1" type="ORF">TcasGA2_TC033021</name>
</gene>
<protein>
    <submittedName>
        <fullName evidence="1">Uncharacterized protein</fullName>
    </submittedName>
</protein>
<dbReference type="EMBL" id="KQ971342">
    <property type="protein sequence ID" value="KYB27495.1"/>
    <property type="molecule type" value="Genomic_DNA"/>
</dbReference>
<sequence>MANPPSFVLIFACDVFSGKGRKRPSFDALTSAPIFQFCCRDFVERMFR</sequence>
<dbReference type="AlphaFoldDB" id="A0A139WI41"/>
<accession>A0A139WI41</accession>
<evidence type="ECO:0000313" key="1">
    <source>
        <dbReference type="EMBL" id="KYB27495.1"/>
    </source>
</evidence>
<reference evidence="1 2" key="1">
    <citation type="journal article" date="2008" name="Nature">
        <title>The genome of the model beetle and pest Tribolium castaneum.</title>
        <authorList>
            <consortium name="Tribolium Genome Sequencing Consortium"/>
            <person name="Richards S."/>
            <person name="Gibbs R.A."/>
            <person name="Weinstock G.M."/>
            <person name="Brown S.J."/>
            <person name="Denell R."/>
            <person name="Beeman R.W."/>
            <person name="Gibbs R."/>
            <person name="Beeman R.W."/>
            <person name="Brown S.J."/>
            <person name="Bucher G."/>
            <person name="Friedrich M."/>
            <person name="Grimmelikhuijzen C.J."/>
            <person name="Klingler M."/>
            <person name="Lorenzen M."/>
            <person name="Richards S."/>
            <person name="Roth S."/>
            <person name="Schroder R."/>
            <person name="Tautz D."/>
            <person name="Zdobnov E.M."/>
            <person name="Muzny D."/>
            <person name="Gibbs R.A."/>
            <person name="Weinstock G.M."/>
            <person name="Attaway T."/>
            <person name="Bell S."/>
            <person name="Buhay C.J."/>
            <person name="Chandrabose M.N."/>
            <person name="Chavez D."/>
            <person name="Clerk-Blankenburg K.P."/>
            <person name="Cree A."/>
            <person name="Dao M."/>
            <person name="Davis C."/>
            <person name="Chacko J."/>
            <person name="Dinh H."/>
            <person name="Dugan-Rocha S."/>
            <person name="Fowler G."/>
            <person name="Garner T.T."/>
            <person name="Garnes J."/>
            <person name="Gnirke A."/>
            <person name="Hawes A."/>
            <person name="Hernandez J."/>
            <person name="Hines S."/>
            <person name="Holder M."/>
            <person name="Hume J."/>
            <person name="Jhangiani S.N."/>
            <person name="Joshi V."/>
            <person name="Khan Z.M."/>
            <person name="Jackson L."/>
            <person name="Kovar C."/>
            <person name="Kowis A."/>
            <person name="Lee S."/>
            <person name="Lewis L.R."/>
            <person name="Margolis J."/>
            <person name="Morgan M."/>
            <person name="Nazareth L.V."/>
            <person name="Nguyen N."/>
            <person name="Okwuonu G."/>
            <person name="Parker D."/>
            <person name="Richards S."/>
            <person name="Ruiz S.J."/>
            <person name="Santibanez J."/>
            <person name="Savard J."/>
            <person name="Scherer S.E."/>
            <person name="Schneider B."/>
            <person name="Sodergren E."/>
            <person name="Tautz D."/>
            <person name="Vattahil S."/>
            <person name="Villasana D."/>
            <person name="White C.S."/>
            <person name="Wright R."/>
            <person name="Park Y."/>
            <person name="Beeman R.W."/>
            <person name="Lord J."/>
            <person name="Oppert B."/>
            <person name="Lorenzen M."/>
            <person name="Brown S."/>
            <person name="Wang L."/>
            <person name="Savard J."/>
            <person name="Tautz D."/>
            <person name="Richards S."/>
            <person name="Weinstock G."/>
            <person name="Gibbs R.A."/>
            <person name="Liu Y."/>
            <person name="Worley K."/>
            <person name="Weinstock G."/>
            <person name="Elsik C.G."/>
            <person name="Reese J.T."/>
            <person name="Elhaik E."/>
            <person name="Landan G."/>
            <person name="Graur D."/>
            <person name="Arensburger P."/>
            <person name="Atkinson P."/>
            <person name="Beeman R.W."/>
            <person name="Beidler J."/>
            <person name="Brown S.J."/>
            <person name="Demuth J.P."/>
            <person name="Drury D.W."/>
            <person name="Du Y.Z."/>
            <person name="Fujiwara H."/>
            <person name="Lorenzen M."/>
            <person name="Maselli V."/>
            <person name="Osanai M."/>
            <person name="Park Y."/>
            <person name="Robertson H.M."/>
            <person name="Tu Z."/>
            <person name="Wang J.J."/>
            <person name="Wang S."/>
            <person name="Richards S."/>
            <person name="Song H."/>
            <person name="Zhang L."/>
            <person name="Sodergren E."/>
            <person name="Werner D."/>
            <person name="Stanke M."/>
            <person name="Morgenstern B."/>
            <person name="Solovyev V."/>
            <person name="Kosarev P."/>
            <person name="Brown G."/>
            <person name="Chen H.C."/>
            <person name="Ermolaeva O."/>
            <person name="Hlavina W."/>
            <person name="Kapustin Y."/>
            <person name="Kiryutin B."/>
            <person name="Kitts P."/>
            <person name="Maglott D."/>
            <person name="Pruitt K."/>
            <person name="Sapojnikov V."/>
            <person name="Souvorov A."/>
            <person name="Mackey A.J."/>
            <person name="Waterhouse R.M."/>
            <person name="Wyder S."/>
            <person name="Zdobnov E.M."/>
            <person name="Zdobnov E.M."/>
            <person name="Wyder S."/>
            <person name="Kriventseva E.V."/>
            <person name="Kadowaki T."/>
            <person name="Bork P."/>
            <person name="Aranda M."/>
            <person name="Bao R."/>
            <person name="Beermann A."/>
            <person name="Berns N."/>
            <person name="Bolognesi R."/>
            <person name="Bonneton F."/>
            <person name="Bopp D."/>
            <person name="Brown S.J."/>
            <person name="Bucher G."/>
            <person name="Butts T."/>
            <person name="Chaumot A."/>
            <person name="Denell R.E."/>
            <person name="Ferrier D.E."/>
            <person name="Friedrich M."/>
            <person name="Gordon C.M."/>
            <person name="Jindra M."/>
            <person name="Klingler M."/>
            <person name="Lan Q."/>
            <person name="Lattorff H.M."/>
            <person name="Laudet V."/>
            <person name="von Levetsow C."/>
            <person name="Liu Z."/>
            <person name="Lutz R."/>
            <person name="Lynch J.A."/>
            <person name="da Fonseca R.N."/>
            <person name="Posnien N."/>
            <person name="Reuter R."/>
            <person name="Roth S."/>
            <person name="Savard J."/>
            <person name="Schinko J.B."/>
            <person name="Schmitt C."/>
            <person name="Schoppmeier M."/>
            <person name="Schroder R."/>
            <person name="Shippy T.D."/>
            <person name="Simonnet F."/>
            <person name="Marques-Souza H."/>
            <person name="Tautz D."/>
            <person name="Tomoyasu Y."/>
            <person name="Trauner J."/>
            <person name="Van der Zee M."/>
            <person name="Vervoort M."/>
            <person name="Wittkopp N."/>
            <person name="Wimmer E.A."/>
            <person name="Yang X."/>
            <person name="Jones A.K."/>
            <person name="Sattelle D.B."/>
            <person name="Ebert P.R."/>
            <person name="Nelson D."/>
            <person name="Scott J.G."/>
            <person name="Beeman R.W."/>
            <person name="Muthukrishnan S."/>
            <person name="Kramer K.J."/>
            <person name="Arakane Y."/>
            <person name="Beeman R.W."/>
            <person name="Zhu Q."/>
            <person name="Hogenkamp D."/>
            <person name="Dixit R."/>
            <person name="Oppert B."/>
            <person name="Jiang H."/>
            <person name="Zou Z."/>
            <person name="Marshall J."/>
            <person name="Elpidina E."/>
            <person name="Vinokurov K."/>
            <person name="Oppert C."/>
            <person name="Zou Z."/>
            <person name="Evans J."/>
            <person name="Lu Z."/>
            <person name="Zhao P."/>
            <person name="Sumathipala N."/>
            <person name="Altincicek B."/>
            <person name="Vilcinskas A."/>
            <person name="Williams M."/>
            <person name="Hultmark D."/>
            <person name="Hetru C."/>
            <person name="Jiang H."/>
            <person name="Grimmelikhuijzen C.J."/>
            <person name="Hauser F."/>
            <person name="Cazzamali G."/>
            <person name="Williamson M."/>
            <person name="Park Y."/>
            <person name="Li B."/>
            <person name="Tanaka Y."/>
            <person name="Predel R."/>
            <person name="Neupert S."/>
            <person name="Schachtner J."/>
            <person name="Verleyen P."/>
            <person name="Raible F."/>
            <person name="Bork P."/>
            <person name="Friedrich M."/>
            <person name="Walden K.K."/>
            <person name="Robertson H.M."/>
            <person name="Angeli S."/>
            <person name="Foret S."/>
            <person name="Bucher G."/>
            <person name="Schuetz S."/>
            <person name="Maleszka R."/>
            <person name="Wimmer E.A."/>
            <person name="Beeman R.W."/>
            <person name="Lorenzen M."/>
            <person name="Tomoyasu Y."/>
            <person name="Miller S.C."/>
            <person name="Grossmann D."/>
            <person name="Bucher G."/>
        </authorList>
    </citation>
    <scope>NUCLEOTIDE SEQUENCE [LARGE SCALE GENOMIC DNA]</scope>
    <source>
        <strain evidence="1 2">Georgia GA2</strain>
    </source>
</reference>
<evidence type="ECO:0000313" key="2">
    <source>
        <dbReference type="Proteomes" id="UP000007266"/>
    </source>
</evidence>
<reference evidence="1 2" key="2">
    <citation type="journal article" date="2010" name="Nucleic Acids Res.">
        <title>BeetleBase in 2010: revisions to provide comprehensive genomic information for Tribolium castaneum.</title>
        <authorList>
            <person name="Kim H.S."/>
            <person name="Murphy T."/>
            <person name="Xia J."/>
            <person name="Caragea D."/>
            <person name="Park Y."/>
            <person name="Beeman R.W."/>
            <person name="Lorenzen M.D."/>
            <person name="Butcher S."/>
            <person name="Manak J.R."/>
            <person name="Brown S.J."/>
        </authorList>
    </citation>
    <scope>GENOME REANNOTATION</scope>
    <source>
        <strain evidence="1 2">Georgia GA2</strain>
    </source>
</reference>
<organism evidence="1 2">
    <name type="scientific">Tribolium castaneum</name>
    <name type="common">Red flour beetle</name>
    <dbReference type="NCBI Taxonomy" id="7070"/>
    <lineage>
        <taxon>Eukaryota</taxon>
        <taxon>Metazoa</taxon>
        <taxon>Ecdysozoa</taxon>
        <taxon>Arthropoda</taxon>
        <taxon>Hexapoda</taxon>
        <taxon>Insecta</taxon>
        <taxon>Pterygota</taxon>
        <taxon>Neoptera</taxon>
        <taxon>Endopterygota</taxon>
        <taxon>Coleoptera</taxon>
        <taxon>Polyphaga</taxon>
        <taxon>Cucujiformia</taxon>
        <taxon>Tenebrionidae</taxon>
        <taxon>Tenebrionidae incertae sedis</taxon>
        <taxon>Tribolium</taxon>
    </lineage>
</organism>